<sequence length="58" mass="7008">MIMLSQAFSRPLNCLLFSKNNLKMRLFYLFLFSSAEHRIAQKMLRLWHLLSLSCRKFI</sequence>
<dbReference type="Proteomes" id="UP000002334">
    <property type="component" value="Chromosome"/>
</dbReference>
<dbReference type="EMBL" id="CP001277">
    <property type="protein sequence ID" value="ACQ68146.1"/>
    <property type="molecule type" value="Genomic_DNA"/>
</dbReference>
<evidence type="ECO:0000313" key="2">
    <source>
        <dbReference type="Proteomes" id="UP000002334"/>
    </source>
</evidence>
<dbReference type="KEGG" id="hde:HDEF_1523"/>
<organism evidence="1 2">
    <name type="scientific">Hamiltonella defensa subsp. Acyrthosiphon pisum (strain 5AT)</name>
    <dbReference type="NCBI Taxonomy" id="572265"/>
    <lineage>
        <taxon>Bacteria</taxon>
        <taxon>Pseudomonadati</taxon>
        <taxon>Pseudomonadota</taxon>
        <taxon>Gammaproteobacteria</taxon>
        <taxon>Enterobacterales</taxon>
        <taxon>Enterobacteriaceae</taxon>
        <taxon>aphid secondary symbionts</taxon>
        <taxon>Candidatus Williamhamiltonella</taxon>
    </lineage>
</organism>
<gene>
    <name evidence="1" type="ordered locus">HDEF_1523</name>
</gene>
<dbReference type="HOGENOM" id="CLU_2973170_0_0_6"/>
<reference evidence="1 2" key="1">
    <citation type="journal article" date="2009" name="Proc. Natl. Acad. Sci. U.S.A.">
        <title>Hamiltonella defensa, genome evolution of protective bacterial endosymbiont from pathogenic ancestors.</title>
        <authorList>
            <person name="Degnan P.H."/>
            <person name="Yu Y."/>
            <person name="Sisneros N."/>
            <person name="Wing R.A."/>
            <person name="Moran N.A."/>
        </authorList>
    </citation>
    <scope>NUCLEOTIDE SEQUENCE [LARGE SCALE GENOMIC DNA]</scope>
    <source>
        <strain evidence="2">5AT</strain>
    </source>
</reference>
<protein>
    <submittedName>
        <fullName evidence="1">Uncharacterized protein</fullName>
    </submittedName>
</protein>
<evidence type="ECO:0000313" key="1">
    <source>
        <dbReference type="EMBL" id="ACQ68146.1"/>
    </source>
</evidence>
<keyword evidence="2" id="KW-1185">Reference proteome</keyword>
<name>C4K6F3_HAMD5</name>
<dbReference type="STRING" id="572265.HDEF_1523"/>
<dbReference type="AlphaFoldDB" id="C4K6F3"/>
<proteinExistence type="predicted"/>
<accession>C4K6F3</accession>